<proteinExistence type="predicted"/>
<dbReference type="Proteomes" id="UP000800200">
    <property type="component" value="Unassembled WGS sequence"/>
</dbReference>
<reference evidence="1" key="1">
    <citation type="journal article" date="2020" name="Stud. Mycol.">
        <title>101 Dothideomycetes genomes: a test case for predicting lifestyles and emergence of pathogens.</title>
        <authorList>
            <person name="Haridas S."/>
            <person name="Albert R."/>
            <person name="Binder M."/>
            <person name="Bloem J."/>
            <person name="Labutti K."/>
            <person name="Salamov A."/>
            <person name="Andreopoulos B."/>
            <person name="Baker S."/>
            <person name="Barry K."/>
            <person name="Bills G."/>
            <person name="Bluhm B."/>
            <person name="Cannon C."/>
            <person name="Castanera R."/>
            <person name="Culley D."/>
            <person name="Daum C."/>
            <person name="Ezra D."/>
            <person name="Gonzalez J."/>
            <person name="Henrissat B."/>
            <person name="Kuo A."/>
            <person name="Liang C."/>
            <person name="Lipzen A."/>
            <person name="Lutzoni F."/>
            <person name="Magnuson J."/>
            <person name="Mondo S."/>
            <person name="Nolan M."/>
            <person name="Ohm R."/>
            <person name="Pangilinan J."/>
            <person name="Park H.-J."/>
            <person name="Ramirez L."/>
            <person name="Alfaro M."/>
            <person name="Sun H."/>
            <person name="Tritt A."/>
            <person name="Yoshinaga Y."/>
            <person name="Zwiers L.-H."/>
            <person name="Turgeon B."/>
            <person name="Goodwin S."/>
            <person name="Spatafora J."/>
            <person name="Crous P."/>
            <person name="Grigoriev I."/>
        </authorList>
    </citation>
    <scope>NUCLEOTIDE SEQUENCE</scope>
    <source>
        <strain evidence="1">CBS 207.26</strain>
    </source>
</reference>
<keyword evidence="2" id="KW-1185">Reference proteome</keyword>
<evidence type="ECO:0000313" key="2">
    <source>
        <dbReference type="Proteomes" id="UP000800200"/>
    </source>
</evidence>
<evidence type="ECO:0000313" key="1">
    <source>
        <dbReference type="EMBL" id="KAF2186669.1"/>
    </source>
</evidence>
<sequence length="76" mass="8869">MRFIAKIALLDCLRIRKGAIPSRSILLIPAIIVPTTHTHPRQSHSLRLHIRKPEHLRTTLTFHIRTLILRQIQELP</sequence>
<protein>
    <submittedName>
        <fullName evidence="1">Uncharacterized protein</fullName>
    </submittedName>
</protein>
<dbReference type="EMBL" id="ML994629">
    <property type="protein sequence ID" value="KAF2186669.1"/>
    <property type="molecule type" value="Genomic_DNA"/>
</dbReference>
<name>A0A6A6E7X5_9PEZI</name>
<accession>A0A6A6E7X5</accession>
<gene>
    <name evidence="1" type="ORF">K469DRAFT_706662</name>
</gene>
<dbReference type="AlphaFoldDB" id="A0A6A6E7X5"/>
<organism evidence="1 2">
    <name type="scientific">Zopfia rhizophila CBS 207.26</name>
    <dbReference type="NCBI Taxonomy" id="1314779"/>
    <lineage>
        <taxon>Eukaryota</taxon>
        <taxon>Fungi</taxon>
        <taxon>Dikarya</taxon>
        <taxon>Ascomycota</taxon>
        <taxon>Pezizomycotina</taxon>
        <taxon>Dothideomycetes</taxon>
        <taxon>Dothideomycetes incertae sedis</taxon>
        <taxon>Zopfiaceae</taxon>
        <taxon>Zopfia</taxon>
    </lineage>
</organism>